<name>A0A1I5BLJ9_9RHOB</name>
<dbReference type="Gene3D" id="3.40.50.1100">
    <property type="match status" value="2"/>
</dbReference>
<dbReference type="Proteomes" id="UP000198599">
    <property type="component" value="Unassembled WGS sequence"/>
</dbReference>
<dbReference type="PANTHER" id="PTHR42937:SF1">
    <property type="entry name" value="DIAMINOPROPIONATE AMMONIA-LYASE"/>
    <property type="match status" value="1"/>
</dbReference>
<dbReference type="Pfam" id="PF00291">
    <property type="entry name" value="PALP"/>
    <property type="match status" value="1"/>
</dbReference>
<keyword evidence="2" id="KW-0663">Pyridoxal phosphate</keyword>
<dbReference type="PANTHER" id="PTHR42937">
    <property type="match status" value="1"/>
</dbReference>
<keyword evidence="4" id="KW-0456">Lyase</keyword>
<accession>A0A1I5BLJ9</accession>
<sequence>MDIAKNPWRGVGLAAEVLSGAPAPSVAADRPSGLLKQCPKAAETPLRELEGFEAKVWAKDERGRMGLGSFKALGAAYVIAHAAAKTGADDLTQALRGQVYVTASAGNHGLSVAAGARLFGARAVIYLAETVPEGFAERLRAKGAEVVREGTNYEASMAGAMRAASENGWTLLSDSSWPGYFEIPHRLMEGYLAMAEEAARQMPAPPTHIFLQAGVGGLAGASAAWFRHVWGDAPEIIVVEPDRAPALQASIQAGKPVETTGPVSNMGRLDCKVPSLIALAGLARDADLFVTITDAEADAILPELAAQGAASTQSGAAGVAAMKAMALPAEARVLCIISEEAEA</sequence>
<dbReference type="RefSeq" id="WP_092837119.1">
    <property type="nucleotide sequence ID" value="NZ_FOVP01000008.1"/>
</dbReference>
<proteinExistence type="predicted"/>
<dbReference type="OrthoDB" id="34584at2"/>
<dbReference type="STRING" id="1005928.SAMN04487859_10886"/>
<feature type="domain" description="Tryptophan synthase beta chain-like PALP" evidence="3">
    <location>
        <begin position="42"/>
        <end position="338"/>
    </location>
</feature>
<dbReference type="GO" id="GO:0016829">
    <property type="term" value="F:lyase activity"/>
    <property type="evidence" value="ECO:0007669"/>
    <property type="project" value="UniProtKB-KW"/>
</dbReference>
<evidence type="ECO:0000256" key="1">
    <source>
        <dbReference type="ARBA" id="ARBA00001933"/>
    </source>
</evidence>
<reference evidence="5" key="1">
    <citation type="submission" date="2016-10" db="EMBL/GenBank/DDBJ databases">
        <authorList>
            <person name="Varghese N."/>
            <person name="Submissions S."/>
        </authorList>
    </citation>
    <scope>NUCLEOTIDE SEQUENCE [LARGE SCALE GENOMIC DNA]</scope>
    <source>
        <strain evidence="5">DSM 28463</strain>
    </source>
</reference>
<keyword evidence="5" id="KW-1185">Reference proteome</keyword>
<protein>
    <submittedName>
        <fullName evidence="4">Diaminopropionate ammonia-lyase</fullName>
    </submittedName>
</protein>
<dbReference type="AlphaFoldDB" id="A0A1I5BLJ9"/>
<dbReference type="InterPro" id="IPR001926">
    <property type="entry name" value="TrpB-like_PALP"/>
</dbReference>
<dbReference type="InterPro" id="IPR036052">
    <property type="entry name" value="TrpB-like_PALP_sf"/>
</dbReference>
<dbReference type="SUPFAM" id="SSF53686">
    <property type="entry name" value="Tryptophan synthase beta subunit-like PLP-dependent enzymes"/>
    <property type="match status" value="1"/>
</dbReference>
<dbReference type="EMBL" id="FOVP01000008">
    <property type="protein sequence ID" value="SFN75655.1"/>
    <property type="molecule type" value="Genomic_DNA"/>
</dbReference>
<organism evidence="4 5">
    <name type="scientific">Roseovarius lutimaris</name>
    <dbReference type="NCBI Taxonomy" id="1005928"/>
    <lineage>
        <taxon>Bacteria</taxon>
        <taxon>Pseudomonadati</taxon>
        <taxon>Pseudomonadota</taxon>
        <taxon>Alphaproteobacteria</taxon>
        <taxon>Rhodobacterales</taxon>
        <taxon>Roseobacteraceae</taxon>
        <taxon>Roseovarius</taxon>
    </lineage>
</organism>
<evidence type="ECO:0000313" key="5">
    <source>
        <dbReference type="Proteomes" id="UP000198599"/>
    </source>
</evidence>
<evidence type="ECO:0000259" key="3">
    <source>
        <dbReference type="Pfam" id="PF00291"/>
    </source>
</evidence>
<gene>
    <name evidence="4" type="ORF">SAMN04487859_10886</name>
</gene>
<evidence type="ECO:0000313" key="4">
    <source>
        <dbReference type="EMBL" id="SFN75655.1"/>
    </source>
</evidence>
<comment type="cofactor">
    <cofactor evidence="1">
        <name>pyridoxal 5'-phosphate</name>
        <dbReference type="ChEBI" id="CHEBI:597326"/>
    </cofactor>
</comment>
<evidence type="ECO:0000256" key="2">
    <source>
        <dbReference type="ARBA" id="ARBA00022898"/>
    </source>
</evidence>